<evidence type="ECO:0000313" key="2">
    <source>
        <dbReference type="EMBL" id="POM83694.1"/>
    </source>
</evidence>
<accession>A0A2P4Z0S9</accession>
<dbReference type="AlphaFoldDB" id="A0A2P4Z0S9"/>
<feature type="domain" description="Programmed cell death protein 2 C-terminal" evidence="1">
    <location>
        <begin position="193"/>
        <end position="290"/>
    </location>
</feature>
<evidence type="ECO:0000313" key="3">
    <source>
        <dbReference type="Proteomes" id="UP000236928"/>
    </source>
</evidence>
<protein>
    <submittedName>
        <fullName evidence="2">Programmed cell death protein 2 C-terminal putative domain protein</fullName>
    </submittedName>
</protein>
<proteinExistence type="predicted"/>
<keyword evidence="3" id="KW-1185">Reference proteome</keyword>
<name>A0A2P4Z0S9_9CRYT</name>
<dbReference type="EMBL" id="JIBK01000019">
    <property type="protein sequence ID" value="POM83694.1"/>
    <property type="molecule type" value="Genomic_DNA"/>
</dbReference>
<dbReference type="Proteomes" id="UP000236928">
    <property type="component" value="Unassembled WGS sequence"/>
</dbReference>
<evidence type="ECO:0000259" key="1">
    <source>
        <dbReference type="Pfam" id="PF04194"/>
    </source>
</evidence>
<dbReference type="PANTHER" id="PTHR46421:SF1">
    <property type="entry name" value="PROGRAMMED CELL DEATH PROTEIN 2-LIKE"/>
    <property type="match status" value="1"/>
</dbReference>
<dbReference type="Pfam" id="PF04194">
    <property type="entry name" value="PDCD2_C"/>
    <property type="match status" value="1"/>
</dbReference>
<dbReference type="GO" id="GO:0005737">
    <property type="term" value="C:cytoplasm"/>
    <property type="evidence" value="ECO:0007669"/>
    <property type="project" value="InterPro"/>
</dbReference>
<reference evidence="2 3" key="1">
    <citation type="submission" date="2014-04" db="EMBL/GenBank/DDBJ databases">
        <title>Comparative Genomics of Cryptosporidium Species.</title>
        <authorList>
            <person name="Silva J.C."/>
            <person name="Su Q."/>
            <person name="Chalmers R."/>
            <person name="Chibucos M.C."/>
            <person name="Elwin K."/>
            <person name="Godinez A."/>
            <person name="Guo F."/>
            <person name="Huynh K."/>
            <person name="Orvis J."/>
            <person name="Ott S."/>
            <person name="Sadzewicz L."/>
            <person name="Sengamalay N."/>
            <person name="Shetty A."/>
            <person name="Sun M."/>
            <person name="Tallon L."/>
            <person name="Xiao L."/>
            <person name="Zhang H."/>
            <person name="Fraser C.M."/>
            <person name="Zhu G."/>
            <person name="Kissinger J."/>
            <person name="Widmer G."/>
        </authorList>
    </citation>
    <scope>NUCLEOTIDE SEQUENCE [LARGE SCALE GENOMIC DNA]</scope>
    <source>
        <strain evidence="2 3">UKMEL1</strain>
    </source>
</reference>
<dbReference type="PANTHER" id="PTHR46421">
    <property type="entry name" value="PROGRAMMED CELL DEATH PROTEIN 2-LIKE"/>
    <property type="match status" value="1"/>
</dbReference>
<dbReference type="VEuPathDB" id="CryptoDB:CmeUKMEL1_08675"/>
<organism evidence="2 3">
    <name type="scientific">Cryptosporidium meleagridis</name>
    <dbReference type="NCBI Taxonomy" id="93969"/>
    <lineage>
        <taxon>Eukaryota</taxon>
        <taxon>Sar</taxon>
        <taxon>Alveolata</taxon>
        <taxon>Apicomplexa</taxon>
        <taxon>Conoidasida</taxon>
        <taxon>Coccidia</taxon>
        <taxon>Eucoccidiorida</taxon>
        <taxon>Eimeriorina</taxon>
        <taxon>Cryptosporidiidae</taxon>
        <taxon>Cryptosporidium</taxon>
    </lineage>
</organism>
<gene>
    <name evidence="2" type="ORF">CmeUKMEL1_08675</name>
</gene>
<dbReference type="OrthoDB" id="366284at2759"/>
<dbReference type="InterPro" id="IPR007320">
    <property type="entry name" value="PDCD2_C"/>
</dbReference>
<sequence length="298" mass="34107">MAVLGYLGREIKNEGNLKEYMEVDSKLGGYPDFLSSEVKVNCQKCSLPLKFILQFMNWSVFRSSVESNLLNATESFPNEESGILTDDWLQSAGIDINTSVPNQNIQNDSEIIENLISGKLAQKSYLIRYISESDIDNSDTKIKFLLDSYISNANNDPIEIDKCSDSDVSSDKSDSEYLDPSNVEESCYIFDKDRYLHNFFSEISKFPRQIIRYCFGGTPLYSESPKKINISTCKECGSKKVFEFQIISSIIYEWENLFGEKDIFCKCSSEWSTIIIYTCSKDCNTEFSEETAIIQYFK</sequence>
<comment type="caution">
    <text evidence="2">The sequence shown here is derived from an EMBL/GenBank/DDBJ whole genome shotgun (WGS) entry which is preliminary data.</text>
</comment>
<dbReference type="InterPro" id="IPR052815">
    <property type="entry name" value="PDCD2-like_regulator"/>
</dbReference>